<comment type="subcellular location">
    <subcellularLocation>
        <location evidence="1">Nucleus</location>
    </subcellularLocation>
</comment>
<dbReference type="SUPFAM" id="SSF56281">
    <property type="entry name" value="Metallo-hydrolase/oxidoreductase"/>
    <property type="match status" value="1"/>
</dbReference>
<dbReference type="OrthoDB" id="262529at2759"/>
<dbReference type="AlphaFoldDB" id="A0A8H6W770"/>
<evidence type="ECO:0000256" key="2">
    <source>
        <dbReference type="ARBA" id="ARBA00010304"/>
    </source>
</evidence>
<accession>A0A8H6W770</accession>
<sequence length="349" mass="39038">MPSATGKFQELPYFLTHAHSDHYTNLSSTWKHGPIYCSEETANLIIHILSVDKKWVHPLPMDVPTLVPNSGGVHVTLISANHCPGSSFPSPWIGSSKTFRYLHCGDFRASPQHTEHPAVKGKRLDHVYLDTTYLDPKYTFPPQPLVISACADLAKRIAAGIPPDPKMDQWITSPAKGKQKASPERILMVVGTYSVGKERIVKAIAQAINSKISIDKLHAYLTQPALKGTFTRVVGFRPTGWTYSPPAGSSTSPTLTSVITQTQQKSFTHASLRPARTPTAAVQVYPVPYSEHSSFFELTCFALALDWRRMIATVNVGSQRSRVKMDGWMKKWEAERKRMKVKPRRDDFW</sequence>
<dbReference type="InterPro" id="IPR011084">
    <property type="entry name" value="DRMBL"/>
</dbReference>
<proteinExistence type="inferred from homology"/>
<evidence type="ECO:0000313" key="8">
    <source>
        <dbReference type="Proteomes" id="UP000613580"/>
    </source>
</evidence>
<dbReference type="PANTHER" id="PTHR23240">
    <property type="entry name" value="DNA CROSS-LINK REPAIR PROTEIN PSO2/SNM1-RELATED"/>
    <property type="match status" value="1"/>
</dbReference>
<dbReference type="Proteomes" id="UP000613580">
    <property type="component" value="Unassembled WGS sequence"/>
</dbReference>
<keyword evidence="5" id="KW-0539">Nucleus</keyword>
<feature type="domain" description="DNA repair metallo-beta-lactamase" evidence="6">
    <location>
        <begin position="211"/>
        <end position="317"/>
    </location>
</feature>
<dbReference type="CDD" id="cd16273">
    <property type="entry name" value="SNM1A-1C-like_MBL-fold"/>
    <property type="match status" value="1"/>
</dbReference>
<evidence type="ECO:0000313" key="7">
    <source>
        <dbReference type="EMBL" id="KAF7308324.1"/>
    </source>
</evidence>
<comment type="caution">
    <text evidence="7">The sequence shown here is derived from an EMBL/GenBank/DDBJ whole genome shotgun (WGS) entry which is preliminary data.</text>
</comment>
<dbReference type="PANTHER" id="PTHR23240:SF6">
    <property type="entry name" value="DNA CROSS-LINK REPAIR 1A PROTEIN"/>
    <property type="match status" value="1"/>
</dbReference>
<evidence type="ECO:0000256" key="5">
    <source>
        <dbReference type="ARBA" id="ARBA00023242"/>
    </source>
</evidence>
<dbReference type="EMBL" id="JACAZE010000008">
    <property type="protein sequence ID" value="KAF7308324.1"/>
    <property type="molecule type" value="Genomic_DNA"/>
</dbReference>
<name>A0A8H6W770_MYCCL</name>
<reference evidence="7" key="1">
    <citation type="submission" date="2020-05" db="EMBL/GenBank/DDBJ databases">
        <title>Mycena genomes resolve the evolution of fungal bioluminescence.</title>
        <authorList>
            <person name="Tsai I.J."/>
        </authorList>
    </citation>
    <scope>NUCLEOTIDE SEQUENCE</scope>
    <source>
        <strain evidence="7">110903Hualien_Pintung</strain>
    </source>
</reference>
<dbReference type="GO" id="GO:0035312">
    <property type="term" value="F:5'-3' DNA exonuclease activity"/>
    <property type="evidence" value="ECO:0007669"/>
    <property type="project" value="TreeGrafter"/>
</dbReference>
<dbReference type="GO" id="GO:0003684">
    <property type="term" value="F:damaged DNA binding"/>
    <property type="evidence" value="ECO:0007669"/>
    <property type="project" value="TreeGrafter"/>
</dbReference>
<evidence type="ECO:0000256" key="3">
    <source>
        <dbReference type="ARBA" id="ARBA00022763"/>
    </source>
</evidence>
<evidence type="ECO:0000259" key="6">
    <source>
        <dbReference type="Pfam" id="PF07522"/>
    </source>
</evidence>
<gene>
    <name evidence="7" type="ORF">HMN09_00680600</name>
</gene>
<dbReference type="InterPro" id="IPR036866">
    <property type="entry name" value="RibonucZ/Hydroxyglut_hydro"/>
</dbReference>
<evidence type="ECO:0000256" key="4">
    <source>
        <dbReference type="ARBA" id="ARBA00023204"/>
    </source>
</evidence>
<dbReference type="GO" id="GO:0036297">
    <property type="term" value="P:interstrand cross-link repair"/>
    <property type="evidence" value="ECO:0007669"/>
    <property type="project" value="TreeGrafter"/>
</dbReference>
<dbReference type="GO" id="GO:0006303">
    <property type="term" value="P:double-strand break repair via nonhomologous end joining"/>
    <property type="evidence" value="ECO:0007669"/>
    <property type="project" value="TreeGrafter"/>
</dbReference>
<dbReference type="GO" id="GO:0005634">
    <property type="term" value="C:nucleus"/>
    <property type="evidence" value="ECO:0007669"/>
    <property type="project" value="UniProtKB-SubCell"/>
</dbReference>
<organism evidence="7 8">
    <name type="scientific">Mycena chlorophos</name>
    <name type="common">Agaric fungus</name>
    <name type="synonym">Agaricus chlorophos</name>
    <dbReference type="NCBI Taxonomy" id="658473"/>
    <lineage>
        <taxon>Eukaryota</taxon>
        <taxon>Fungi</taxon>
        <taxon>Dikarya</taxon>
        <taxon>Basidiomycota</taxon>
        <taxon>Agaricomycotina</taxon>
        <taxon>Agaricomycetes</taxon>
        <taxon>Agaricomycetidae</taxon>
        <taxon>Agaricales</taxon>
        <taxon>Marasmiineae</taxon>
        <taxon>Mycenaceae</taxon>
        <taxon>Mycena</taxon>
    </lineage>
</organism>
<dbReference type="Pfam" id="PF07522">
    <property type="entry name" value="DRMBL"/>
    <property type="match status" value="1"/>
</dbReference>
<protein>
    <submittedName>
        <fullName evidence="7">DNA cross-link repair protein PSO2/SNM1</fullName>
    </submittedName>
</protein>
<keyword evidence="3" id="KW-0227">DNA damage</keyword>
<evidence type="ECO:0000256" key="1">
    <source>
        <dbReference type="ARBA" id="ARBA00004123"/>
    </source>
</evidence>
<keyword evidence="4" id="KW-0234">DNA repair</keyword>
<comment type="similarity">
    <text evidence="2">Belongs to the DNA repair metallo-beta-lactamase (DRMBL) family.</text>
</comment>
<dbReference type="Gene3D" id="3.40.50.12650">
    <property type="match status" value="1"/>
</dbReference>
<keyword evidence="8" id="KW-1185">Reference proteome</keyword>
<dbReference type="Gene3D" id="3.60.15.10">
    <property type="entry name" value="Ribonuclease Z/Hydroxyacylglutathione hydrolase-like"/>
    <property type="match status" value="1"/>
</dbReference>